<dbReference type="PROSITE" id="PS50103">
    <property type="entry name" value="ZF_C3H1"/>
    <property type="match status" value="1"/>
</dbReference>
<dbReference type="Pfam" id="PF25543">
    <property type="entry name" value="zf-CCCH_tandem"/>
    <property type="match status" value="1"/>
</dbReference>
<keyword evidence="1" id="KW-0479">Metal-binding</keyword>
<sequence>MGSSFVDFLRRYQGLKQHQDTSDQLIADLLRYCKNVEEDLREENRGLQEKLQNASLDLTDATKSRRALQQNVNKLEAAMSTVVKENEHLKNYNPYIVILLDGDGLFFKESFVDKGVDGGKQAAYALRTAALQGFVDYADEVTVIAKLVANLGGLAKAMRRDGCLVNEADLKNFTLGFSQSMASFDFVDIGQGKERTDTKIKEALRWNLQNLNCKQILLGISHDSGYASFLDEILRDERTRRRVFILEGFPTVRELKATGLEILNYTDTLFRSEKLIDKTQRNQTPPTSVFAPLAAISHMSPLPGSAPPSYSAVIGNASPSPQISLPIPPVSVSTTAQVQARPKPSPVWNPGSRGLDPPLVVNQAVLDTIKKRKENKLCNNHYLRGPCTKGDSCCFDHKYKPSAEEKVAIAFLARLNPCTSGQDCEVKDCIYGHHCPSTTGGQCAHPYCKFKPWEHPPGTKFRATYPWIEEVW</sequence>
<dbReference type="Pfam" id="PF25542">
    <property type="entry name" value="zf-CCCH_12"/>
    <property type="match status" value="1"/>
</dbReference>
<accession>A0AA38VBT3</accession>
<dbReference type="PANTHER" id="PTHR37543:SF1">
    <property type="entry name" value="CCCH ZINC FINGER DNA BINDING PROTEIN (AFU_ORTHOLOGUE AFUA_5G12760)"/>
    <property type="match status" value="1"/>
</dbReference>
<evidence type="ECO:0000256" key="1">
    <source>
        <dbReference type="PROSITE-ProRule" id="PRU00723"/>
    </source>
</evidence>
<comment type="caution">
    <text evidence="4">The sequence shown here is derived from an EMBL/GenBank/DDBJ whole genome shotgun (WGS) entry which is preliminary data.</text>
</comment>
<organism evidence="4 5">
    <name type="scientific">Pleurostoma richardsiae</name>
    <dbReference type="NCBI Taxonomy" id="41990"/>
    <lineage>
        <taxon>Eukaryota</taxon>
        <taxon>Fungi</taxon>
        <taxon>Dikarya</taxon>
        <taxon>Ascomycota</taxon>
        <taxon>Pezizomycotina</taxon>
        <taxon>Sordariomycetes</taxon>
        <taxon>Sordariomycetidae</taxon>
        <taxon>Calosphaeriales</taxon>
        <taxon>Pleurostomataceae</taxon>
        <taxon>Pleurostoma</taxon>
    </lineage>
</organism>
<dbReference type="InterPro" id="IPR000571">
    <property type="entry name" value="Znf_CCCH"/>
</dbReference>
<feature type="domain" description="C3H1-type" evidence="3">
    <location>
        <begin position="372"/>
        <end position="400"/>
    </location>
</feature>
<evidence type="ECO:0000259" key="3">
    <source>
        <dbReference type="PROSITE" id="PS50103"/>
    </source>
</evidence>
<keyword evidence="1" id="KW-0862">Zinc</keyword>
<feature type="zinc finger region" description="C3H1-type" evidence="1">
    <location>
        <begin position="372"/>
        <end position="400"/>
    </location>
</feature>
<dbReference type="GO" id="GO:0008270">
    <property type="term" value="F:zinc ion binding"/>
    <property type="evidence" value="ECO:0007669"/>
    <property type="project" value="UniProtKB-KW"/>
</dbReference>
<dbReference type="PANTHER" id="PTHR37543">
    <property type="entry name" value="CCCH ZINC FINGER DNA BINDING PROTEIN (AFU_ORTHOLOGUE AFUA_5G12760)"/>
    <property type="match status" value="1"/>
</dbReference>
<dbReference type="Proteomes" id="UP001174694">
    <property type="component" value="Unassembled WGS sequence"/>
</dbReference>
<keyword evidence="5" id="KW-1185">Reference proteome</keyword>
<keyword evidence="1" id="KW-0863">Zinc-finger</keyword>
<reference evidence="4" key="1">
    <citation type="submission" date="2022-07" db="EMBL/GenBank/DDBJ databases">
        <title>Fungi with potential for degradation of polypropylene.</title>
        <authorList>
            <person name="Gostincar C."/>
        </authorList>
    </citation>
    <scope>NUCLEOTIDE SEQUENCE</scope>
    <source>
        <strain evidence="4">EXF-13308</strain>
    </source>
</reference>
<dbReference type="Pfam" id="PF25540">
    <property type="entry name" value="DUF7923"/>
    <property type="match status" value="1"/>
</dbReference>
<protein>
    <submittedName>
        <fullName evidence="4">CCCH zinc finger dna binding protein</fullName>
    </submittedName>
</protein>
<name>A0AA38VBT3_9PEZI</name>
<dbReference type="InterPro" id="IPR057683">
    <property type="entry name" value="DUF7923"/>
</dbReference>
<dbReference type="AlphaFoldDB" id="A0AA38VBT3"/>
<dbReference type="EMBL" id="JANBVO010000049">
    <property type="protein sequence ID" value="KAJ9133588.1"/>
    <property type="molecule type" value="Genomic_DNA"/>
</dbReference>
<gene>
    <name evidence="4" type="ORF">NKR23_g10707</name>
</gene>
<feature type="coiled-coil region" evidence="2">
    <location>
        <begin position="33"/>
        <end position="85"/>
    </location>
</feature>
<proteinExistence type="predicted"/>
<evidence type="ECO:0000313" key="5">
    <source>
        <dbReference type="Proteomes" id="UP001174694"/>
    </source>
</evidence>
<dbReference type="InterPro" id="IPR057654">
    <property type="entry name" value="Znf-CCCH_tandem"/>
</dbReference>
<evidence type="ECO:0000256" key="2">
    <source>
        <dbReference type="SAM" id="Coils"/>
    </source>
</evidence>
<keyword evidence="2" id="KW-0175">Coiled coil</keyword>
<evidence type="ECO:0000313" key="4">
    <source>
        <dbReference type="EMBL" id="KAJ9133588.1"/>
    </source>
</evidence>